<protein>
    <recommendedName>
        <fullName evidence="3">Condensation domain-containing protein</fullName>
    </recommendedName>
</protein>
<organism evidence="1 2">
    <name type="scientific">Paenibacillus kribbensis</name>
    <dbReference type="NCBI Taxonomy" id="172713"/>
    <lineage>
        <taxon>Bacteria</taxon>
        <taxon>Bacillati</taxon>
        <taxon>Bacillota</taxon>
        <taxon>Bacilli</taxon>
        <taxon>Bacillales</taxon>
        <taxon>Paenibacillaceae</taxon>
        <taxon>Paenibacillus</taxon>
    </lineage>
</organism>
<dbReference type="Proteomes" id="UP000214666">
    <property type="component" value="Chromosome"/>
</dbReference>
<evidence type="ECO:0000313" key="1">
    <source>
        <dbReference type="EMBL" id="ASR47273.1"/>
    </source>
</evidence>
<keyword evidence="2" id="KW-1185">Reference proteome</keyword>
<dbReference type="EMBL" id="CP020028">
    <property type="protein sequence ID" value="ASR47273.1"/>
    <property type="molecule type" value="Genomic_DNA"/>
</dbReference>
<accession>A0A222WN86</accession>
<evidence type="ECO:0008006" key="3">
    <source>
        <dbReference type="Google" id="ProtNLM"/>
    </source>
</evidence>
<dbReference type="KEGG" id="pkb:B4V02_11555"/>
<reference evidence="1 2" key="1">
    <citation type="submission" date="2017-03" db="EMBL/GenBank/DDBJ databases">
        <title>Complete genome sequence of Paenibacillus Kribbensis producing bioflocculants.</title>
        <authorList>
            <person name="Lee H.-G."/>
            <person name="Oh H.-M."/>
        </authorList>
    </citation>
    <scope>NUCLEOTIDE SEQUENCE [LARGE SCALE GENOMIC DNA]</scope>
    <source>
        <strain evidence="1 2">AM49</strain>
    </source>
</reference>
<gene>
    <name evidence="1" type="ORF">B4V02_11555</name>
</gene>
<proteinExistence type="predicted"/>
<evidence type="ECO:0000313" key="2">
    <source>
        <dbReference type="Proteomes" id="UP000214666"/>
    </source>
</evidence>
<dbReference type="RefSeq" id="WP_094154865.1">
    <property type="nucleotide sequence ID" value="NZ_CP020028.1"/>
</dbReference>
<dbReference type="OrthoDB" id="2660103at2"/>
<dbReference type="AlphaFoldDB" id="A0A222WN86"/>
<sequence>MDAIKLASTYFFGTEDYLSSNSMIATVTFKRRIDAEKLFSSYRLLIMDNPLLQAKRVEQFEKDTFVWGCFSQEELENLLETEKVQLSQYFTEEEALAQYAPTNSRLPFRIIPINEHTMIFAMNHAVTNGRGLVFWIKRWLEYYAGESEAKPEKEAAKGDIPGDKLLRMKRRVSAFLWMPVFITGFISRVMGKRTSAGETVDLSYGRKPEQGGGYIKKSYCFSKEETAEILRQCRSKKMTLTEYICFRTTDGLLQHAPGMQRVFVSMPMDLQLLLDYSPETMHGNYVASLPMQFFRNVNLEKQVKSAFKWFKRGVPYALSIFFSSFSNSYRKYKQQCLELCMKTMPERFPLWNFSITLSNVGIISYPIMEEWVDTIYFSIKNQSLLLTTATLSGRLMMEVSVLENMYDSEEVFGLFDHILSVEHLMNGYTPVK</sequence>
<name>A0A222WN86_9BACL</name>